<dbReference type="PANTHER" id="PTHR45663">
    <property type="entry name" value="GEO12009P1"/>
    <property type="match status" value="1"/>
</dbReference>
<accession>A0A150II65</accession>
<evidence type="ECO:0000256" key="4">
    <source>
        <dbReference type="ARBA" id="ARBA00023284"/>
    </source>
</evidence>
<dbReference type="InterPro" id="IPR005746">
    <property type="entry name" value="Thioredoxin"/>
</dbReference>
<dbReference type="Pfam" id="PF00085">
    <property type="entry name" value="Thioredoxin"/>
    <property type="match status" value="1"/>
</dbReference>
<comment type="caution">
    <text evidence="8">The sequence shown here is derived from an EMBL/GenBank/DDBJ whole genome shotgun (WGS) entry which is preliminary data.</text>
</comment>
<keyword evidence="1" id="KW-0813">Transport</keyword>
<dbReference type="NCBIfam" id="TIGR01068">
    <property type="entry name" value="thioredoxin"/>
    <property type="match status" value="1"/>
</dbReference>
<protein>
    <submittedName>
        <fullName evidence="8">Thioredoxin</fullName>
    </submittedName>
</protein>
<evidence type="ECO:0000256" key="5">
    <source>
        <dbReference type="PIRSR" id="PIRSR000077-1"/>
    </source>
</evidence>
<evidence type="ECO:0000313" key="9">
    <source>
        <dbReference type="EMBL" id="KYC46884.1"/>
    </source>
</evidence>
<evidence type="ECO:0000313" key="12">
    <source>
        <dbReference type="Proteomes" id="UP000092401"/>
    </source>
</evidence>
<feature type="site" description="Contributes to redox potential value" evidence="5">
    <location>
        <position position="34"/>
    </location>
</feature>
<dbReference type="InterPro" id="IPR017937">
    <property type="entry name" value="Thioredoxin_CS"/>
</dbReference>
<dbReference type="GO" id="GO:0045454">
    <property type="term" value="P:cell redox homeostasis"/>
    <property type="evidence" value="ECO:0007669"/>
    <property type="project" value="TreeGrafter"/>
</dbReference>
<dbReference type="PROSITE" id="PS00194">
    <property type="entry name" value="THIOREDOXIN_1"/>
    <property type="match status" value="1"/>
</dbReference>
<reference evidence="11 12" key="1">
    <citation type="journal article" date="2016" name="ISME J.">
        <title>Chasing the elusive Euryarchaeota class WSA2: genomes reveal a uniquely fastidious methyl-reducing methanogen.</title>
        <authorList>
            <person name="Nobu M.K."/>
            <person name="Narihiro T."/>
            <person name="Kuroda K."/>
            <person name="Mei R."/>
            <person name="Liu W.T."/>
        </authorList>
    </citation>
    <scope>NUCLEOTIDE SEQUENCE [LARGE SCALE GENOMIC DNA]</scope>
    <source>
        <strain evidence="8">B03fssc0709_Meth_Bin005</strain>
        <strain evidence="9">B15fssc0709_Meth_Bin003</strain>
        <strain evidence="10">BMIXfssc0709_Meth_Bin006</strain>
    </source>
</reference>
<feature type="active site" description="Nucleophile" evidence="5">
    <location>
        <position position="33"/>
    </location>
</feature>
<dbReference type="GO" id="GO:0015035">
    <property type="term" value="F:protein-disulfide reductase activity"/>
    <property type="evidence" value="ECO:0007669"/>
    <property type="project" value="InterPro"/>
</dbReference>
<dbReference type="EMBL" id="LNGF01000041">
    <property type="protein sequence ID" value="KYC46884.1"/>
    <property type="molecule type" value="Genomic_DNA"/>
</dbReference>
<dbReference type="FunFam" id="3.40.30.10:FF:000001">
    <property type="entry name" value="Thioredoxin"/>
    <property type="match status" value="1"/>
</dbReference>
<name>A0A150II65_9EURY</name>
<evidence type="ECO:0000259" key="7">
    <source>
        <dbReference type="PROSITE" id="PS51352"/>
    </source>
</evidence>
<feature type="active site" description="Nucleophile" evidence="5">
    <location>
        <position position="36"/>
    </location>
</feature>
<dbReference type="PRINTS" id="PR00421">
    <property type="entry name" value="THIOREDOXIN"/>
</dbReference>
<dbReference type="GO" id="GO:0005829">
    <property type="term" value="C:cytosol"/>
    <property type="evidence" value="ECO:0007669"/>
    <property type="project" value="TreeGrafter"/>
</dbReference>
<evidence type="ECO:0000256" key="6">
    <source>
        <dbReference type="PIRSR" id="PIRSR000077-4"/>
    </source>
</evidence>
<organism evidence="8 12">
    <name type="scientific">Candidatus Methanofastidiosum methylothiophilum</name>
    <dbReference type="NCBI Taxonomy" id="1705564"/>
    <lineage>
        <taxon>Archaea</taxon>
        <taxon>Methanobacteriati</taxon>
        <taxon>Methanobacteriota</taxon>
        <taxon>Stenosarchaea group</taxon>
        <taxon>Candidatus Methanofastidiosia</taxon>
        <taxon>Candidatus Methanofastidiosales</taxon>
        <taxon>Candidatus Methanofastidiosaceae</taxon>
        <taxon>Candidatus Methanofastidiosum</taxon>
    </lineage>
</organism>
<feature type="site" description="Deprotonates C-terminal active site Cys" evidence="5">
    <location>
        <position position="27"/>
    </location>
</feature>
<dbReference type="InterPro" id="IPR036249">
    <property type="entry name" value="Thioredoxin-like_sf"/>
</dbReference>
<dbReference type="CDD" id="cd02947">
    <property type="entry name" value="TRX_family"/>
    <property type="match status" value="1"/>
</dbReference>
<dbReference type="PIRSF" id="PIRSF000077">
    <property type="entry name" value="Thioredoxin"/>
    <property type="match status" value="1"/>
</dbReference>
<dbReference type="Proteomes" id="UP000091929">
    <property type="component" value="Unassembled WGS sequence"/>
</dbReference>
<evidence type="ECO:0000256" key="1">
    <source>
        <dbReference type="ARBA" id="ARBA00022448"/>
    </source>
</evidence>
<dbReference type="Proteomes" id="UP000092401">
    <property type="component" value="Unassembled WGS sequence"/>
</dbReference>
<dbReference type="EMBL" id="LNGE01000051">
    <property type="protein sequence ID" value="KYC44632.1"/>
    <property type="molecule type" value="Genomic_DNA"/>
</dbReference>
<dbReference type="AlphaFoldDB" id="A0A150II65"/>
<dbReference type="Gene3D" id="3.40.30.10">
    <property type="entry name" value="Glutaredoxin"/>
    <property type="match status" value="1"/>
</dbReference>
<evidence type="ECO:0000313" key="10">
    <source>
        <dbReference type="EMBL" id="KYC49313.1"/>
    </source>
</evidence>
<dbReference type="PANTHER" id="PTHR45663:SF11">
    <property type="entry name" value="GEO12009P1"/>
    <property type="match status" value="1"/>
</dbReference>
<evidence type="ECO:0000256" key="3">
    <source>
        <dbReference type="ARBA" id="ARBA00023157"/>
    </source>
</evidence>
<gene>
    <name evidence="8" type="ORF">APG10_01570</name>
    <name evidence="9" type="ORF">APG11_01603</name>
    <name evidence="10" type="ORF">APG12_01561</name>
</gene>
<sequence>MGKNTIELTDSNFDQEVLKCTKPVVVDFWASWCGPCQMIAPVIEEVAGEHPEWKVGKLDVDKSMSVAQRYGIRSIPTIAIFRDGKVFDTIIGFVPKEELIRRIERNI</sequence>
<dbReference type="PROSITE" id="PS51352">
    <property type="entry name" value="THIOREDOXIN_2"/>
    <property type="match status" value="1"/>
</dbReference>
<evidence type="ECO:0000313" key="8">
    <source>
        <dbReference type="EMBL" id="KYC44632.1"/>
    </source>
</evidence>
<keyword evidence="4 6" id="KW-0676">Redox-active center</keyword>
<keyword evidence="2" id="KW-0249">Electron transport</keyword>
<dbReference type="EMBL" id="LNJC01000039">
    <property type="protein sequence ID" value="KYC49313.1"/>
    <property type="molecule type" value="Genomic_DNA"/>
</dbReference>
<keyword evidence="3 6" id="KW-1015">Disulfide bond</keyword>
<accession>A0A150IQG2</accession>
<evidence type="ECO:0000313" key="11">
    <source>
        <dbReference type="Proteomes" id="UP000091929"/>
    </source>
</evidence>
<accession>A0A150IWE9</accession>
<proteinExistence type="predicted"/>
<dbReference type="InterPro" id="IPR013766">
    <property type="entry name" value="Thioredoxin_domain"/>
</dbReference>
<dbReference type="Proteomes" id="UP000092403">
    <property type="component" value="Unassembled WGS sequence"/>
</dbReference>
<evidence type="ECO:0000256" key="2">
    <source>
        <dbReference type="ARBA" id="ARBA00022982"/>
    </source>
</evidence>
<dbReference type="SUPFAM" id="SSF52833">
    <property type="entry name" value="Thioredoxin-like"/>
    <property type="match status" value="1"/>
</dbReference>
<feature type="disulfide bond" description="Redox-active" evidence="6">
    <location>
        <begin position="33"/>
        <end position="36"/>
    </location>
</feature>
<feature type="domain" description="Thioredoxin" evidence="7">
    <location>
        <begin position="1"/>
        <end position="107"/>
    </location>
</feature>
<feature type="site" description="Contributes to redox potential value" evidence="5">
    <location>
        <position position="35"/>
    </location>
</feature>